<protein>
    <submittedName>
        <fullName evidence="1">Uncharacterized protein</fullName>
    </submittedName>
</protein>
<proteinExistence type="predicted"/>
<comment type="caution">
    <text evidence="1">The sequence shown here is derived from an EMBL/GenBank/DDBJ whole genome shotgun (WGS) entry which is preliminary data.</text>
</comment>
<dbReference type="AlphaFoldDB" id="A0AAI9T5W2"/>
<sequence>MWGHVEACDKFYQEVVDHSEQGSPEDNPSLFCSEKWRWRTRWVHDSQTGKNTGTLLKDDPNCKIQTNMAIFLATNTDHLINRNRMAGMVSPIQRLWPGKHHVQRKHFCFHVLRGMGLHYILSSVIRVST</sequence>
<accession>A0AAI9T5W2</accession>
<organism evidence="1 2">
    <name type="scientific">Penicillium thymicola</name>
    <dbReference type="NCBI Taxonomy" id="293382"/>
    <lineage>
        <taxon>Eukaryota</taxon>
        <taxon>Fungi</taxon>
        <taxon>Dikarya</taxon>
        <taxon>Ascomycota</taxon>
        <taxon>Pezizomycotina</taxon>
        <taxon>Eurotiomycetes</taxon>
        <taxon>Eurotiomycetidae</taxon>
        <taxon>Eurotiales</taxon>
        <taxon>Aspergillaceae</taxon>
        <taxon>Penicillium</taxon>
    </lineage>
</organism>
<reference evidence="1" key="1">
    <citation type="submission" date="2015-06" db="EMBL/GenBank/DDBJ databases">
        <authorList>
            <person name="Nguyen H."/>
        </authorList>
    </citation>
    <scope>NUCLEOTIDE SEQUENCE</scope>
    <source>
        <strain evidence="1">DAOM 180753</strain>
    </source>
</reference>
<gene>
    <name evidence="1" type="ORF">VN97_g12709</name>
</gene>
<name>A0AAI9T5W2_PENTH</name>
<keyword evidence="2" id="KW-1185">Reference proteome</keyword>
<dbReference type="Proteomes" id="UP001227192">
    <property type="component" value="Unassembled WGS sequence"/>
</dbReference>
<dbReference type="EMBL" id="LACB01001074">
    <property type="protein sequence ID" value="KAJ9480815.1"/>
    <property type="molecule type" value="Genomic_DNA"/>
</dbReference>
<reference evidence="1" key="2">
    <citation type="journal article" date="2016" name="Fungal Biol.">
        <title>Ochratoxin A production by Penicillium thymicola.</title>
        <authorList>
            <person name="Nguyen H.D.T."/>
            <person name="McMullin D.R."/>
            <person name="Ponomareva E."/>
            <person name="Riley R."/>
            <person name="Pomraning K.R."/>
            <person name="Baker S.E."/>
            <person name="Seifert K.A."/>
        </authorList>
    </citation>
    <scope>NUCLEOTIDE SEQUENCE</scope>
    <source>
        <strain evidence="1">DAOM 180753</strain>
    </source>
</reference>
<evidence type="ECO:0000313" key="2">
    <source>
        <dbReference type="Proteomes" id="UP001227192"/>
    </source>
</evidence>
<evidence type="ECO:0000313" key="1">
    <source>
        <dbReference type="EMBL" id="KAJ9480815.1"/>
    </source>
</evidence>